<reference evidence="2 3" key="1">
    <citation type="journal article" date="2020" name="ISME J.">
        <title>Uncovering the hidden diversity of litter-decomposition mechanisms in mushroom-forming fungi.</title>
        <authorList>
            <person name="Floudas D."/>
            <person name="Bentzer J."/>
            <person name="Ahren D."/>
            <person name="Johansson T."/>
            <person name="Persson P."/>
            <person name="Tunlid A."/>
        </authorList>
    </citation>
    <scope>NUCLEOTIDE SEQUENCE [LARGE SCALE GENOMIC DNA]</scope>
    <source>
        <strain evidence="2 3">CBS 146.42</strain>
    </source>
</reference>
<protein>
    <submittedName>
        <fullName evidence="2">Uncharacterized protein</fullName>
    </submittedName>
</protein>
<dbReference type="EMBL" id="JAACJO010000015">
    <property type="protein sequence ID" value="KAF5350048.1"/>
    <property type="molecule type" value="Genomic_DNA"/>
</dbReference>
<evidence type="ECO:0000256" key="1">
    <source>
        <dbReference type="SAM" id="SignalP"/>
    </source>
</evidence>
<accession>A0A8H5CZM9</accession>
<keyword evidence="1" id="KW-0732">Signal</keyword>
<evidence type="ECO:0000313" key="2">
    <source>
        <dbReference type="EMBL" id="KAF5350048.1"/>
    </source>
</evidence>
<organism evidence="2 3">
    <name type="scientific">Leucocoprinus leucothites</name>
    <dbReference type="NCBI Taxonomy" id="201217"/>
    <lineage>
        <taxon>Eukaryota</taxon>
        <taxon>Fungi</taxon>
        <taxon>Dikarya</taxon>
        <taxon>Basidiomycota</taxon>
        <taxon>Agaricomycotina</taxon>
        <taxon>Agaricomycetes</taxon>
        <taxon>Agaricomycetidae</taxon>
        <taxon>Agaricales</taxon>
        <taxon>Agaricineae</taxon>
        <taxon>Agaricaceae</taxon>
        <taxon>Leucocoprinus</taxon>
    </lineage>
</organism>
<dbReference type="AlphaFoldDB" id="A0A8H5CZM9"/>
<dbReference type="Proteomes" id="UP000559027">
    <property type="component" value="Unassembled WGS sequence"/>
</dbReference>
<gene>
    <name evidence="2" type="ORF">D9756_009194</name>
</gene>
<evidence type="ECO:0000313" key="3">
    <source>
        <dbReference type="Proteomes" id="UP000559027"/>
    </source>
</evidence>
<feature type="signal peptide" evidence="1">
    <location>
        <begin position="1"/>
        <end position="18"/>
    </location>
</feature>
<keyword evidence="3" id="KW-1185">Reference proteome</keyword>
<name>A0A8H5CZM9_9AGAR</name>
<proteinExistence type="predicted"/>
<comment type="caution">
    <text evidence="2">The sequence shown here is derived from an EMBL/GenBank/DDBJ whole genome shotgun (WGS) entry which is preliminary data.</text>
</comment>
<sequence length="91" mass="9812">MKTSLIWATLSLPTFAFALPQNQGPCRDLAQCTQKYQLEYARLNQSGTPPRAVCNGSGCQATCTGSGCKAACTGKDLSARPWIKVRILYIA</sequence>
<feature type="chain" id="PRO_5034354270" evidence="1">
    <location>
        <begin position="19"/>
        <end position="91"/>
    </location>
</feature>